<dbReference type="Gene3D" id="2.40.170.20">
    <property type="entry name" value="TonB-dependent receptor, beta-barrel domain"/>
    <property type="match status" value="1"/>
</dbReference>
<proteinExistence type="inferred from homology"/>
<keyword evidence="4 8" id="KW-0812">Transmembrane</keyword>
<evidence type="ECO:0000256" key="5">
    <source>
        <dbReference type="ARBA" id="ARBA00023077"/>
    </source>
</evidence>
<dbReference type="InterPro" id="IPR037066">
    <property type="entry name" value="Plug_dom_sf"/>
</dbReference>
<keyword evidence="7 8" id="KW-0998">Cell outer membrane</keyword>
<evidence type="ECO:0000313" key="13">
    <source>
        <dbReference type="EMBL" id="NIJ65981.1"/>
    </source>
</evidence>
<dbReference type="EMBL" id="JAASQV010000002">
    <property type="protein sequence ID" value="NIJ65981.1"/>
    <property type="molecule type" value="Genomic_DNA"/>
</dbReference>
<evidence type="ECO:0000259" key="12">
    <source>
        <dbReference type="Pfam" id="PF07715"/>
    </source>
</evidence>
<dbReference type="PANTHER" id="PTHR47234:SF3">
    <property type="entry name" value="SECRETIN_TONB SHORT N-TERMINAL DOMAIN-CONTAINING PROTEIN"/>
    <property type="match status" value="1"/>
</dbReference>
<keyword evidence="5 9" id="KW-0798">TonB box</keyword>
<evidence type="ECO:0000256" key="3">
    <source>
        <dbReference type="ARBA" id="ARBA00022452"/>
    </source>
</evidence>
<dbReference type="Gene3D" id="2.170.130.10">
    <property type="entry name" value="TonB-dependent receptor, plug domain"/>
    <property type="match status" value="1"/>
</dbReference>
<sequence length="796" mass="84367">MTVAALTAPLALISPAQAQSGAAADEQDAIVVVGSRSGNKALESSAPVQLVSGEDLQATGARTLSEALQRLVPSFNFPTSVPSSNAASFVKGVSLRGLAADETLVLINGKRRHATAQLNAGSGVAKGAQTVDLNSIPLSAIERVEVLLDGASAQYGSDAIAGVVNIVLKKQAGHGNLAVQYGVNDKGDGETKSIEGSIGAKLPGDGSVTLAFDVWDIGRTRLSGRDNRTMYFAGDPREANYPNRNWFYGSGATKRENLLLNAESTVGGVTLYLSGSYGWRKDEGFGNLRQPSADQTVRALFPDGFQPFLRVHSRDASIGGGARWSGKAGDFDLGANYGRNRVESLVYNTNNASLGTASPTSFDTGDLLNEQANVTFDWKRPFETGFLRAPLNVAAGLAYRHEAYQVFEGDHGSWANGGVPILDGPNAGKVATPASQGFGGFSPDDAGRSTRDVVGGYLELETELAKGLRVTASGRVEHYSDFGTTANARLALRYEVTPKLAWRGSAGTGYRAPSLGQSAYSRTIPNITNGVLATNKLARVDSAVARALGATPLKPERATNLSTGLVWTPSSDLSVTVDFYQTTIDDRIALSETLTGTLVRQVLTSAGFPTYSGAQYFTNAVDTRTRGIDATARYRWRLGQDQKLDLSAGFNLSDTRITHIKATPAVLAGSGLTLIGHEARGLIEEWNPDTFVRLAADYTNGGFDAHLSGTRYGTYWARNAVVAYDQRFGPQEVVNLSAGYRLFANARVSAGINNLLDSHPDQVLPAARNPVVALYSGLSPEGGAGRTYFARLDLSF</sequence>
<feature type="chain" id="PRO_5031457211" evidence="10">
    <location>
        <begin position="19"/>
        <end position="796"/>
    </location>
</feature>
<evidence type="ECO:0000256" key="10">
    <source>
        <dbReference type="SAM" id="SignalP"/>
    </source>
</evidence>
<keyword evidence="2 8" id="KW-0813">Transport</keyword>
<evidence type="ECO:0000256" key="2">
    <source>
        <dbReference type="ARBA" id="ARBA00022448"/>
    </source>
</evidence>
<feature type="domain" description="TonB-dependent receptor plug" evidence="12">
    <location>
        <begin position="42"/>
        <end position="163"/>
    </location>
</feature>
<dbReference type="PANTHER" id="PTHR47234">
    <property type="match status" value="1"/>
</dbReference>
<organism evidence="13 14">
    <name type="scientific">Sphingomonas leidyi</name>
    <dbReference type="NCBI Taxonomy" id="68569"/>
    <lineage>
        <taxon>Bacteria</taxon>
        <taxon>Pseudomonadati</taxon>
        <taxon>Pseudomonadota</taxon>
        <taxon>Alphaproteobacteria</taxon>
        <taxon>Sphingomonadales</taxon>
        <taxon>Sphingomonadaceae</taxon>
        <taxon>Sphingomonas</taxon>
    </lineage>
</organism>
<keyword evidence="13" id="KW-0675">Receptor</keyword>
<evidence type="ECO:0000256" key="9">
    <source>
        <dbReference type="RuleBase" id="RU003357"/>
    </source>
</evidence>
<reference evidence="13 14" key="1">
    <citation type="submission" date="2020-03" db="EMBL/GenBank/DDBJ databases">
        <title>Genomic Encyclopedia of Type Strains, Phase IV (KMG-IV): sequencing the most valuable type-strain genomes for metagenomic binning, comparative biology and taxonomic classification.</title>
        <authorList>
            <person name="Goeker M."/>
        </authorList>
    </citation>
    <scope>NUCLEOTIDE SEQUENCE [LARGE SCALE GENOMIC DNA]</scope>
    <source>
        <strain evidence="13 14">DSM 4733</strain>
    </source>
</reference>
<evidence type="ECO:0000256" key="4">
    <source>
        <dbReference type="ARBA" id="ARBA00022692"/>
    </source>
</evidence>
<dbReference type="Pfam" id="PF07715">
    <property type="entry name" value="Plug"/>
    <property type="match status" value="1"/>
</dbReference>
<dbReference type="Proteomes" id="UP000564677">
    <property type="component" value="Unassembled WGS sequence"/>
</dbReference>
<name>A0A7X5ZWB9_9SPHN</name>
<evidence type="ECO:0000259" key="11">
    <source>
        <dbReference type="Pfam" id="PF00593"/>
    </source>
</evidence>
<dbReference type="CDD" id="cd01347">
    <property type="entry name" value="ligand_gated_channel"/>
    <property type="match status" value="1"/>
</dbReference>
<keyword evidence="3 8" id="KW-1134">Transmembrane beta strand</keyword>
<dbReference type="SUPFAM" id="SSF56935">
    <property type="entry name" value="Porins"/>
    <property type="match status" value="1"/>
</dbReference>
<evidence type="ECO:0000256" key="8">
    <source>
        <dbReference type="PROSITE-ProRule" id="PRU01360"/>
    </source>
</evidence>
<dbReference type="InterPro" id="IPR000531">
    <property type="entry name" value="Beta-barrel_TonB"/>
</dbReference>
<dbReference type="Pfam" id="PF00593">
    <property type="entry name" value="TonB_dep_Rec_b-barrel"/>
    <property type="match status" value="1"/>
</dbReference>
<protein>
    <submittedName>
        <fullName evidence="13">Iron complex outermembrane receptor protein</fullName>
    </submittedName>
</protein>
<dbReference type="InterPro" id="IPR039426">
    <property type="entry name" value="TonB-dep_rcpt-like"/>
</dbReference>
<dbReference type="AlphaFoldDB" id="A0A7X5ZWB9"/>
<keyword evidence="14" id="KW-1185">Reference proteome</keyword>
<comment type="similarity">
    <text evidence="8 9">Belongs to the TonB-dependent receptor family.</text>
</comment>
<evidence type="ECO:0000256" key="6">
    <source>
        <dbReference type="ARBA" id="ARBA00023136"/>
    </source>
</evidence>
<evidence type="ECO:0000256" key="7">
    <source>
        <dbReference type="ARBA" id="ARBA00023237"/>
    </source>
</evidence>
<feature type="signal peptide" evidence="10">
    <location>
        <begin position="1"/>
        <end position="18"/>
    </location>
</feature>
<keyword evidence="10" id="KW-0732">Signal</keyword>
<dbReference type="InterPro" id="IPR012910">
    <property type="entry name" value="Plug_dom"/>
</dbReference>
<evidence type="ECO:0000256" key="1">
    <source>
        <dbReference type="ARBA" id="ARBA00004571"/>
    </source>
</evidence>
<feature type="domain" description="TonB-dependent receptor-like beta-barrel" evidence="11">
    <location>
        <begin position="274"/>
        <end position="755"/>
    </location>
</feature>
<dbReference type="PROSITE" id="PS52016">
    <property type="entry name" value="TONB_DEPENDENT_REC_3"/>
    <property type="match status" value="1"/>
</dbReference>
<gene>
    <name evidence="13" type="ORF">FHR20_002943</name>
</gene>
<dbReference type="InterPro" id="IPR036942">
    <property type="entry name" value="Beta-barrel_TonB_sf"/>
</dbReference>
<comment type="subcellular location">
    <subcellularLocation>
        <location evidence="1 8">Cell outer membrane</location>
        <topology evidence="1 8">Multi-pass membrane protein</topology>
    </subcellularLocation>
</comment>
<evidence type="ECO:0000313" key="14">
    <source>
        <dbReference type="Proteomes" id="UP000564677"/>
    </source>
</evidence>
<keyword evidence="6 8" id="KW-0472">Membrane</keyword>
<accession>A0A7X5ZWB9</accession>
<comment type="caution">
    <text evidence="13">The sequence shown here is derived from an EMBL/GenBank/DDBJ whole genome shotgun (WGS) entry which is preliminary data.</text>
</comment>
<dbReference type="GO" id="GO:0009279">
    <property type="term" value="C:cell outer membrane"/>
    <property type="evidence" value="ECO:0007669"/>
    <property type="project" value="UniProtKB-SubCell"/>
</dbReference>
<dbReference type="RefSeq" id="WP_341786453.1">
    <property type="nucleotide sequence ID" value="NZ_JAASQV010000002.1"/>
</dbReference>